<dbReference type="GO" id="GO:0016491">
    <property type="term" value="F:oxidoreductase activity"/>
    <property type="evidence" value="ECO:0007669"/>
    <property type="project" value="InterPro"/>
</dbReference>
<gene>
    <name evidence="2" type="ORF">EXE58_11595</name>
</gene>
<evidence type="ECO:0000313" key="2">
    <source>
        <dbReference type="EMBL" id="QBX56040.1"/>
    </source>
</evidence>
<proteinExistence type="predicted"/>
<feature type="domain" description="FAD/NAD(P)-binding" evidence="1">
    <location>
        <begin position="7"/>
        <end position="121"/>
    </location>
</feature>
<organism evidence="2 3">
    <name type="scientific">Nocardioides seonyuensis</name>
    <dbReference type="NCBI Taxonomy" id="2518371"/>
    <lineage>
        <taxon>Bacteria</taxon>
        <taxon>Bacillati</taxon>
        <taxon>Actinomycetota</taxon>
        <taxon>Actinomycetes</taxon>
        <taxon>Propionibacteriales</taxon>
        <taxon>Nocardioidaceae</taxon>
        <taxon>Nocardioides</taxon>
    </lineage>
</organism>
<dbReference type="PRINTS" id="PR00368">
    <property type="entry name" value="FADPNR"/>
</dbReference>
<dbReference type="Pfam" id="PF07992">
    <property type="entry name" value="Pyr_redox_2"/>
    <property type="match status" value="1"/>
</dbReference>
<dbReference type="PANTHER" id="PTHR43755:SF1">
    <property type="entry name" value="FAD-DEPENDENT PYRIDINE NUCLEOTIDE-DISULPHIDE OXIDOREDUCTASE"/>
    <property type="match status" value="1"/>
</dbReference>
<dbReference type="OrthoDB" id="9802771at2"/>
<name>A0A4P7IGZ7_9ACTN</name>
<dbReference type="Gene3D" id="3.50.50.60">
    <property type="entry name" value="FAD/NAD(P)-binding domain"/>
    <property type="match status" value="2"/>
</dbReference>
<protein>
    <submittedName>
        <fullName evidence="2">NAD(P)/FAD-dependent oxidoreductase</fullName>
    </submittedName>
</protein>
<dbReference type="KEGG" id="nsn:EXE58_11595"/>
<accession>A0A4P7IGZ7</accession>
<sequence length="418" mass="45804">MNEQQPRLLVLGAGTAGTMVANHVRRRLPHWQVTVVAPTDVHDYQPGYLFIPFGMNSPEQIRRSAAAQLHDGVTVVTGEVDLVDADGQAVQLVDGTRLDYDRLVIATGTTPRPDQTPGMEGPHWHREVGEFYTREGAIALRDQLATFEGGRLVMHTCELPIKCPVAPLEFTFLADDWLRQHGLRDRTELVFVTPLDGAFTKPVAARELGHALEERGIVVETDFMVESVDGERRVLTSYDEREVPFDLLVTVPVNMGADFVGRSGLGDELNYVTVDKHTLQFAPRPGAAPHPEIFAVGDAANLPTSKAGSVAHFSVEVLVGNLVDLDRGRPMSHSFDGHANCFVESGHGKALLLDFNYETEPLTGTFPLAGVGPLQLLKESRLNHLSKLAFRHVYWNALLPGRPLGLPSAMSMAGKHPE</sequence>
<dbReference type="PANTHER" id="PTHR43755">
    <property type="match status" value="1"/>
</dbReference>
<keyword evidence="3" id="KW-1185">Reference proteome</keyword>
<dbReference type="Proteomes" id="UP000294853">
    <property type="component" value="Chromosome"/>
</dbReference>
<evidence type="ECO:0000259" key="1">
    <source>
        <dbReference type="Pfam" id="PF07992"/>
    </source>
</evidence>
<dbReference type="InterPro" id="IPR052541">
    <property type="entry name" value="SQRD"/>
</dbReference>
<dbReference type="InterPro" id="IPR036188">
    <property type="entry name" value="FAD/NAD-bd_sf"/>
</dbReference>
<dbReference type="SUPFAM" id="SSF51905">
    <property type="entry name" value="FAD/NAD(P)-binding domain"/>
    <property type="match status" value="2"/>
</dbReference>
<dbReference type="InterPro" id="IPR023753">
    <property type="entry name" value="FAD/NAD-binding_dom"/>
</dbReference>
<dbReference type="EMBL" id="CP038436">
    <property type="protein sequence ID" value="QBX56040.1"/>
    <property type="molecule type" value="Genomic_DNA"/>
</dbReference>
<evidence type="ECO:0000313" key="3">
    <source>
        <dbReference type="Proteomes" id="UP000294853"/>
    </source>
</evidence>
<dbReference type="AlphaFoldDB" id="A0A4P7IGZ7"/>
<reference evidence="2 3" key="1">
    <citation type="submission" date="2019-03" db="EMBL/GenBank/DDBJ databases">
        <title>Three New Species of Nocardioides, Nocardioides euryhalodurans sp. nov., Nocardioides seonyuensis sp. nov. and Nocardioides eburneoflavus sp. nov. Iolated from Soil.</title>
        <authorList>
            <person name="Roh S.G."/>
            <person name="Lee C."/>
            <person name="Kim M.-K."/>
            <person name="Kim S.B."/>
        </authorList>
    </citation>
    <scope>NUCLEOTIDE SEQUENCE [LARGE SCALE GENOMIC DNA]</scope>
    <source>
        <strain evidence="2 3">MMS17-SY207-3</strain>
    </source>
</reference>
<dbReference type="RefSeq" id="WP_135268031.1">
    <property type="nucleotide sequence ID" value="NZ_CP038436.1"/>
</dbReference>